<dbReference type="KEGG" id="nfn:NFRAN_0559"/>
<dbReference type="AlphaFoldDB" id="A0A484I6S7"/>
<name>A0A484I6S7_9ARCH</name>
<accession>A0A484I6S7</accession>
<proteinExistence type="predicted"/>
<sequence length="59" mass="7087">MLLTSCTKLSFEMLLPILNNLFNMRQIHLKINWYKSKTKYMHGIDDETKRSIFLILLKV</sequence>
<reference evidence="1 2" key="1">
    <citation type="submission" date="2019-02" db="EMBL/GenBank/DDBJ databases">
        <authorList>
            <person name="Lehtovirta-Morley E L."/>
        </authorList>
    </citation>
    <scope>NUCLEOTIDE SEQUENCE [LARGE SCALE GENOMIC DNA]</scope>
    <source>
        <strain evidence="1">NFRAN1</strain>
    </source>
</reference>
<gene>
    <name evidence="1" type="ORF">NFRAN_0559</name>
</gene>
<protein>
    <submittedName>
        <fullName evidence="1">Uncharacterized protein</fullName>
    </submittedName>
</protein>
<organism evidence="1 2">
    <name type="scientific">Candidatus Nitrosocosmicus franklandianus</name>
    <dbReference type="NCBI Taxonomy" id="1798806"/>
    <lineage>
        <taxon>Archaea</taxon>
        <taxon>Nitrososphaerota</taxon>
        <taxon>Nitrososphaeria</taxon>
        <taxon>Nitrososphaerales</taxon>
        <taxon>Nitrososphaeraceae</taxon>
        <taxon>Candidatus Nitrosocosmicus</taxon>
    </lineage>
</organism>
<dbReference type="EMBL" id="LR216287">
    <property type="protein sequence ID" value="VFJ12881.1"/>
    <property type="molecule type" value="Genomic_DNA"/>
</dbReference>
<evidence type="ECO:0000313" key="2">
    <source>
        <dbReference type="Proteomes" id="UP000294299"/>
    </source>
</evidence>
<dbReference type="Proteomes" id="UP000294299">
    <property type="component" value="Chromosome NFRAN"/>
</dbReference>
<evidence type="ECO:0000313" key="1">
    <source>
        <dbReference type="EMBL" id="VFJ12881.1"/>
    </source>
</evidence>
<keyword evidence="2" id="KW-1185">Reference proteome</keyword>